<dbReference type="EC" id="2.7.13.3" evidence="3"/>
<evidence type="ECO:0000256" key="7">
    <source>
        <dbReference type="ARBA" id="ARBA00022692"/>
    </source>
</evidence>
<dbReference type="SMART" id="SM00387">
    <property type="entry name" value="HATPase_c"/>
    <property type="match status" value="1"/>
</dbReference>
<dbReference type="FunFam" id="1.10.287.130:FF:000001">
    <property type="entry name" value="Two-component sensor histidine kinase"/>
    <property type="match status" value="1"/>
</dbReference>
<dbReference type="InterPro" id="IPR003594">
    <property type="entry name" value="HATPase_dom"/>
</dbReference>
<dbReference type="InterPro" id="IPR036890">
    <property type="entry name" value="HATPase_C_sf"/>
</dbReference>
<keyword evidence="12" id="KW-0902">Two-component regulatory system</keyword>
<dbReference type="Pfam" id="PF02518">
    <property type="entry name" value="HATPase_c"/>
    <property type="match status" value="1"/>
</dbReference>
<keyword evidence="7 15" id="KW-0812">Transmembrane</keyword>
<comment type="subcellular location">
    <subcellularLocation>
        <location evidence="2">Cell membrane</location>
        <topology evidence="2">Multi-pass membrane protein</topology>
    </subcellularLocation>
</comment>
<evidence type="ECO:0000256" key="1">
    <source>
        <dbReference type="ARBA" id="ARBA00000085"/>
    </source>
</evidence>
<evidence type="ECO:0000313" key="19">
    <source>
        <dbReference type="Proteomes" id="UP000886787"/>
    </source>
</evidence>
<dbReference type="InterPro" id="IPR036097">
    <property type="entry name" value="HisK_dim/P_sf"/>
</dbReference>
<organism evidence="18 19">
    <name type="scientific">Candidatus Scatavimonas merdigallinarum</name>
    <dbReference type="NCBI Taxonomy" id="2840914"/>
    <lineage>
        <taxon>Bacteria</taxon>
        <taxon>Bacillati</taxon>
        <taxon>Bacillota</taxon>
        <taxon>Clostridia</taxon>
        <taxon>Eubacteriales</taxon>
        <taxon>Oscillospiraceae</taxon>
        <taxon>Oscillospiraceae incertae sedis</taxon>
        <taxon>Candidatus Scatavimonas</taxon>
    </lineage>
</organism>
<name>A0A9D0ZH35_9FIRM</name>
<feature type="compositionally biased region" description="Basic and acidic residues" evidence="14">
    <location>
        <begin position="484"/>
        <end position="498"/>
    </location>
</feature>
<feature type="transmembrane region" description="Helical" evidence="15">
    <location>
        <begin position="12"/>
        <end position="35"/>
    </location>
</feature>
<keyword evidence="4" id="KW-1003">Cell membrane</keyword>
<evidence type="ECO:0000256" key="11">
    <source>
        <dbReference type="ARBA" id="ARBA00022989"/>
    </source>
</evidence>
<protein>
    <recommendedName>
        <fullName evidence="3">histidine kinase</fullName>
        <ecNumber evidence="3">2.7.13.3</ecNumber>
    </recommendedName>
</protein>
<evidence type="ECO:0000256" key="5">
    <source>
        <dbReference type="ARBA" id="ARBA00022553"/>
    </source>
</evidence>
<keyword evidence="11 15" id="KW-1133">Transmembrane helix</keyword>
<dbReference type="Pfam" id="PF00672">
    <property type="entry name" value="HAMP"/>
    <property type="match status" value="1"/>
</dbReference>
<dbReference type="SUPFAM" id="SSF47384">
    <property type="entry name" value="Homodimeric domain of signal transducing histidine kinase"/>
    <property type="match status" value="1"/>
</dbReference>
<feature type="region of interest" description="Disordered" evidence="14">
    <location>
        <begin position="484"/>
        <end position="517"/>
    </location>
</feature>
<evidence type="ECO:0000259" key="17">
    <source>
        <dbReference type="PROSITE" id="PS50885"/>
    </source>
</evidence>
<keyword evidence="8" id="KW-0547">Nucleotide-binding</keyword>
<evidence type="ECO:0000256" key="15">
    <source>
        <dbReference type="SAM" id="Phobius"/>
    </source>
</evidence>
<dbReference type="SUPFAM" id="SSF55874">
    <property type="entry name" value="ATPase domain of HSP90 chaperone/DNA topoisomerase II/histidine kinase"/>
    <property type="match status" value="1"/>
</dbReference>
<dbReference type="CDD" id="cd00075">
    <property type="entry name" value="HATPase"/>
    <property type="match status" value="1"/>
</dbReference>
<feature type="domain" description="HAMP" evidence="17">
    <location>
        <begin position="204"/>
        <end position="256"/>
    </location>
</feature>
<dbReference type="PANTHER" id="PTHR45528">
    <property type="entry name" value="SENSOR HISTIDINE KINASE CPXA"/>
    <property type="match status" value="1"/>
</dbReference>
<feature type="domain" description="Histidine kinase" evidence="16">
    <location>
        <begin position="264"/>
        <end position="481"/>
    </location>
</feature>
<comment type="caution">
    <text evidence="18">The sequence shown here is derived from an EMBL/GenBank/DDBJ whole genome shotgun (WGS) entry which is preliminary data.</text>
</comment>
<dbReference type="EMBL" id="DVFW01000021">
    <property type="protein sequence ID" value="HIQ80415.1"/>
    <property type="molecule type" value="Genomic_DNA"/>
</dbReference>
<keyword evidence="10" id="KW-0067">ATP-binding</keyword>
<reference evidence="18" key="2">
    <citation type="journal article" date="2021" name="PeerJ">
        <title>Extensive microbial diversity within the chicken gut microbiome revealed by metagenomics and culture.</title>
        <authorList>
            <person name="Gilroy R."/>
            <person name="Ravi A."/>
            <person name="Getino M."/>
            <person name="Pursley I."/>
            <person name="Horton D.L."/>
            <person name="Alikhan N.F."/>
            <person name="Baker D."/>
            <person name="Gharbi K."/>
            <person name="Hall N."/>
            <person name="Watson M."/>
            <person name="Adriaenssens E.M."/>
            <person name="Foster-Nyarko E."/>
            <person name="Jarju S."/>
            <person name="Secka A."/>
            <person name="Antonio M."/>
            <person name="Oren A."/>
            <person name="Chaudhuri R.R."/>
            <person name="La Ragione R."/>
            <person name="Hildebrand F."/>
            <person name="Pallen M.J."/>
        </authorList>
    </citation>
    <scope>NUCLEOTIDE SEQUENCE</scope>
    <source>
        <strain evidence="18">ChiSjej1B19-3389</strain>
    </source>
</reference>
<dbReference type="SMART" id="SM00304">
    <property type="entry name" value="HAMP"/>
    <property type="match status" value="1"/>
</dbReference>
<evidence type="ECO:0000256" key="14">
    <source>
        <dbReference type="SAM" id="MobiDB-lite"/>
    </source>
</evidence>
<keyword evidence="5" id="KW-0597">Phosphoprotein</keyword>
<evidence type="ECO:0000256" key="12">
    <source>
        <dbReference type="ARBA" id="ARBA00023012"/>
    </source>
</evidence>
<dbReference type="GO" id="GO:0005886">
    <property type="term" value="C:plasma membrane"/>
    <property type="evidence" value="ECO:0007669"/>
    <property type="project" value="UniProtKB-SubCell"/>
</dbReference>
<feature type="compositionally biased region" description="Basic and acidic residues" evidence="14">
    <location>
        <begin position="504"/>
        <end position="517"/>
    </location>
</feature>
<evidence type="ECO:0000259" key="16">
    <source>
        <dbReference type="PROSITE" id="PS50109"/>
    </source>
</evidence>
<dbReference type="Proteomes" id="UP000886787">
    <property type="component" value="Unassembled WGS sequence"/>
</dbReference>
<dbReference type="Pfam" id="PF00512">
    <property type="entry name" value="HisKA"/>
    <property type="match status" value="1"/>
</dbReference>
<feature type="transmembrane region" description="Helical" evidence="15">
    <location>
        <begin position="183"/>
        <end position="204"/>
    </location>
</feature>
<evidence type="ECO:0000256" key="6">
    <source>
        <dbReference type="ARBA" id="ARBA00022679"/>
    </source>
</evidence>
<dbReference type="CDD" id="cd00082">
    <property type="entry name" value="HisKA"/>
    <property type="match status" value="1"/>
</dbReference>
<dbReference type="PRINTS" id="PR00344">
    <property type="entry name" value="BCTRLSENSOR"/>
</dbReference>
<evidence type="ECO:0000256" key="13">
    <source>
        <dbReference type="ARBA" id="ARBA00023136"/>
    </source>
</evidence>
<dbReference type="AlphaFoldDB" id="A0A9D0ZH35"/>
<dbReference type="PROSITE" id="PS50109">
    <property type="entry name" value="HIS_KIN"/>
    <property type="match status" value="1"/>
</dbReference>
<dbReference type="InterPro" id="IPR050398">
    <property type="entry name" value="HssS/ArlS-like"/>
</dbReference>
<evidence type="ECO:0000256" key="10">
    <source>
        <dbReference type="ARBA" id="ARBA00022840"/>
    </source>
</evidence>
<dbReference type="Gene3D" id="3.30.565.10">
    <property type="entry name" value="Histidine kinase-like ATPase, C-terminal domain"/>
    <property type="match status" value="1"/>
</dbReference>
<evidence type="ECO:0000256" key="2">
    <source>
        <dbReference type="ARBA" id="ARBA00004651"/>
    </source>
</evidence>
<evidence type="ECO:0000256" key="9">
    <source>
        <dbReference type="ARBA" id="ARBA00022777"/>
    </source>
</evidence>
<dbReference type="GO" id="GO:0000155">
    <property type="term" value="F:phosphorelay sensor kinase activity"/>
    <property type="evidence" value="ECO:0007669"/>
    <property type="project" value="InterPro"/>
</dbReference>
<accession>A0A9D0ZH35</accession>
<dbReference type="InterPro" id="IPR003661">
    <property type="entry name" value="HisK_dim/P_dom"/>
</dbReference>
<dbReference type="FunFam" id="3.30.565.10:FF:000006">
    <property type="entry name" value="Sensor histidine kinase WalK"/>
    <property type="match status" value="1"/>
</dbReference>
<evidence type="ECO:0000313" key="18">
    <source>
        <dbReference type="EMBL" id="HIQ80415.1"/>
    </source>
</evidence>
<dbReference type="CDD" id="cd06225">
    <property type="entry name" value="HAMP"/>
    <property type="match status" value="1"/>
</dbReference>
<dbReference type="InterPro" id="IPR004358">
    <property type="entry name" value="Sig_transdc_His_kin-like_C"/>
</dbReference>
<dbReference type="GO" id="GO:0005524">
    <property type="term" value="F:ATP binding"/>
    <property type="evidence" value="ECO:0007669"/>
    <property type="project" value="UniProtKB-KW"/>
</dbReference>
<dbReference type="PROSITE" id="PS50885">
    <property type="entry name" value="HAMP"/>
    <property type="match status" value="1"/>
</dbReference>
<sequence length="517" mass="57695">MARQKTLFKKYLQISMAIVLISFLILGVMLIFFVARFSQEDKRELLTENAYSVSNMISDNSHLVNNMLLINNDTVFETVVSTMSKSINANIFIVDRDGTVQLSSENTFSEEQPKVIPKAIVNAAASKEYFETSTLGGVYTASHYTVGVPIIVSVNGQNMSVGVVFVSSEASSISSFTNDITKIFFFAAIATFAIVFCLVGFYTYNMVRPLRQMAAAARSFGAGDFSSRVPVTSNDEIGQLAVAFNNMADSLAMSEGTRRSFIANVSHELKTPMTTIAGFIDGILDGTIPPQRQSYYLNIVTVEIRRLSRLVQTMLALSRIDSGEFKMNKQRFDLTGIIISTLLTFEQKIEQRKIRVQGLEEAESLFVDGDPDMLHQVIYNLVENAVKFTDEGGYIRLTLTDLPDKTMLEIKNSGQGIAPEEISHIFERFYKTDKSRSQDKNGMGLGLYIVKTILRLHGGDIAASSVLGQYCAFTLWLPKEKDKLKEKAEKAEKNEKPEKHSRKEAKQPPEEKENGHE</sequence>
<evidence type="ECO:0000256" key="3">
    <source>
        <dbReference type="ARBA" id="ARBA00012438"/>
    </source>
</evidence>
<dbReference type="InterPro" id="IPR003660">
    <property type="entry name" value="HAMP_dom"/>
</dbReference>
<evidence type="ECO:0000256" key="4">
    <source>
        <dbReference type="ARBA" id="ARBA00022475"/>
    </source>
</evidence>
<reference evidence="18" key="1">
    <citation type="submission" date="2020-10" db="EMBL/GenBank/DDBJ databases">
        <authorList>
            <person name="Gilroy R."/>
        </authorList>
    </citation>
    <scope>NUCLEOTIDE SEQUENCE</scope>
    <source>
        <strain evidence="18">ChiSjej1B19-3389</strain>
    </source>
</reference>
<proteinExistence type="predicted"/>
<dbReference type="PANTHER" id="PTHR45528:SF1">
    <property type="entry name" value="SENSOR HISTIDINE KINASE CPXA"/>
    <property type="match status" value="1"/>
</dbReference>
<dbReference type="InterPro" id="IPR005467">
    <property type="entry name" value="His_kinase_dom"/>
</dbReference>
<dbReference type="Gene3D" id="1.10.287.130">
    <property type="match status" value="1"/>
</dbReference>
<keyword evidence="9 18" id="KW-0418">Kinase</keyword>
<dbReference type="SUPFAM" id="SSF158472">
    <property type="entry name" value="HAMP domain-like"/>
    <property type="match status" value="1"/>
</dbReference>
<comment type="catalytic activity">
    <reaction evidence="1">
        <text>ATP + protein L-histidine = ADP + protein N-phospho-L-histidine.</text>
        <dbReference type="EC" id="2.7.13.3"/>
    </reaction>
</comment>
<keyword evidence="6" id="KW-0808">Transferase</keyword>
<evidence type="ECO:0000256" key="8">
    <source>
        <dbReference type="ARBA" id="ARBA00022741"/>
    </source>
</evidence>
<dbReference type="SMART" id="SM00388">
    <property type="entry name" value="HisKA"/>
    <property type="match status" value="1"/>
</dbReference>
<gene>
    <name evidence="18" type="ORF">IAD32_03930</name>
</gene>
<dbReference type="Gene3D" id="6.10.340.10">
    <property type="match status" value="1"/>
</dbReference>
<keyword evidence="13 15" id="KW-0472">Membrane</keyword>